<feature type="domain" description="Histidine kinase/HSP90-like ATPase" evidence="1">
    <location>
        <begin position="15"/>
        <end position="148"/>
    </location>
</feature>
<dbReference type="Gene3D" id="3.30.565.10">
    <property type="entry name" value="Histidine kinase-like ATPase, C-terminal domain"/>
    <property type="match status" value="1"/>
</dbReference>
<evidence type="ECO:0000313" key="3">
    <source>
        <dbReference type="EMBL" id="TFB84513.1"/>
    </source>
</evidence>
<name>A0A1I2YGS3_9MICO</name>
<sequence>MVSSSTHTLTLISPPDDVNTVHALLETVWADAAHVSPTDRFSFETALIELASNVLRHADTGCGVTCGLRLEVSEDRIDGRLNDTGAMVTELLLATDRPVDLSVDADVALAGVLATREMPDVLCESGRGMALIHALVDELDYVRDNDVNHWHIVRTLRS</sequence>
<keyword evidence="4" id="KW-1185">Reference proteome</keyword>
<dbReference type="GO" id="GO:0016301">
    <property type="term" value="F:kinase activity"/>
    <property type="evidence" value="ECO:0007669"/>
    <property type="project" value="UniProtKB-KW"/>
</dbReference>
<evidence type="ECO:0000259" key="1">
    <source>
        <dbReference type="Pfam" id="PF13581"/>
    </source>
</evidence>
<evidence type="ECO:0000313" key="4">
    <source>
        <dbReference type="Proteomes" id="UP000199681"/>
    </source>
</evidence>
<dbReference type="Proteomes" id="UP000297963">
    <property type="component" value="Unassembled WGS sequence"/>
</dbReference>
<dbReference type="AlphaFoldDB" id="A0A1I2YGS3"/>
<gene>
    <name evidence="3" type="ORF">E3O11_09555</name>
    <name evidence="2" type="ORF">SAMN05216274_10236</name>
</gene>
<dbReference type="STRING" id="995038.SAMN05216274_10236"/>
<proteinExistence type="predicted"/>
<reference evidence="2 4" key="1">
    <citation type="submission" date="2016-10" db="EMBL/GenBank/DDBJ databases">
        <authorList>
            <person name="Varghese N."/>
            <person name="Submissions S."/>
        </authorList>
    </citation>
    <scope>NUCLEOTIDE SEQUENCE [LARGE SCALE GENOMIC DNA]</scope>
    <source>
        <strain evidence="2 4">GMCC 1.11211</strain>
    </source>
</reference>
<dbReference type="Pfam" id="PF13581">
    <property type="entry name" value="HATPase_c_2"/>
    <property type="match status" value="1"/>
</dbReference>
<reference evidence="3 5" key="2">
    <citation type="submission" date="2019-03" db="EMBL/GenBank/DDBJ databases">
        <title>Genomics of glacier-inhabiting Cryobacterium strains.</title>
        <authorList>
            <person name="Liu Q."/>
            <person name="Xin Y.-H."/>
        </authorList>
    </citation>
    <scope>NUCLEOTIDE SEQUENCE [LARGE SCALE GENOMIC DNA]</scope>
    <source>
        <strain evidence="3 5">Hh34</strain>
    </source>
</reference>
<accession>A0A1I2YGS3</accession>
<comment type="caution">
    <text evidence="3">The sequence shown here is derived from an EMBL/GenBank/DDBJ whole genome shotgun (WGS) entry which is preliminary data.</text>
</comment>
<keyword evidence="3" id="KW-0547">Nucleotide-binding</keyword>
<protein>
    <submittedName>
        <fullName evidence="3">ATP-binding protein</fullName>
    </submittedName>
    <submittedName>
        <fullName evidence="2">Serine/threonine-protein kinase RsbW</fullName>
    </submittedName>
</protein>
<evidence type="ECO:0000313" key="5">
    <source>
        <dbReference type="Proteomes" id="UP000297963"/>
    </source>
</evidence>
<dbReference type="Proteomes" id="UP000199681">
    <property type="component" value="Unassembled WGS sequence"/>
</dbReference>
<dbReference type="InterPro" id="IPR036890">
    <property type="entry name" value="HATPase_C_sf"/>
</dbReference>
<evidence type="ECO:0000313" key="2">
    <source>
        <dbReference type="EMBL" id="SFH24266.1"/>
    </source>
</evidence>
<organism evidence="3 5">
    <name type="scientific">Cryobacterium levicorallinum</name>
    <dbReference type="NCBI Taxonomy" id="995038"/>
    <lineage>
        <taxon>Bacteria</taxon>
        <taxon>Bacillati</taxon>
        <taxon>Actinomycetota</taxon>
        <taxon>Actinomycetes</taxon>
        <taxon>Micrococcales</taxon>
        <taxon>Microbacteriaceae</taxon>
        <taxon>Cryobacterium</taxon>
    </lineage>
</organism>
<dbReference type="GO" id="GO:0005524">
    <property type="term" value="F:ATP binding"/>
    <property type="evidence" value="ECO:0007669"/>
    <property type="project" value="UniProtKB-KW"/>
</dbReference>
<keyword evidence="3" id="KW-0067">ATP-binding</keyword>
<dbReference type="RefSeq" id="WP_092448241.1">
    <property type="nucleotide sequence ID" value="NZ_BKAC01000024.1"/>
</dbReference>
<keyword evidence="2" id="KW-0808">Transferase</keyword>
<dbReference type="EMBL" id="SOFE01000016">
    <property type="protein sequence ID" value="TFB84513.1"/>
    <property type="molecule type" value="Genomic_DNA"/>
</dbReference>
<dbReference type="EMBL" id="FOPW01000002">
    <property type="protein sequence ID" value="SFH24266.1"/>
    <property type="molecule type" value="Genomic_DNA"/>
</dbReference>
<keyword evidence="2" id="KW-0418">Kinase</keyword>
<dbReference type="InterPro" id="IPR003594">
    <property type="entry name" value="HATPase_dom"/>
</dbReference>